<feature type="transmembrane region" description="Helical" evidence="6">
    <location>
        <begin position="31"/>
        <end position="51"/>
    </location>
</feature>
<evidence type="ECO:0000256" key="1">
    <source>
        <dbReference type="ARBA" id="ARBA00004141"/>
    </source>
</evidence>
<feature type="transmembrane region" description="Helical" evidence="6">
    <location>
        <begin position="125"/>
        <end position="147"/>
    </location>
</feature>
<evidence type="ECO:0000256" key="6">
    <source>
        <dbReference type="SAM" id="Phobius"/>
    </source>
</evidence>
<dbReference type="AlphaFoldDB" id="A0A9P9BIR1"/>
<dbReference type="GO" id="GO:0016020">
    <property type="term" value="C:membrane"/>
    <property type="evidence" value="ECO:0007669"/>
    <property type="project" value="UniProtKB-SubCell"/>
</dbReference>
<dbReference type="Pfam" id="PF07690">
    <property type="entry name" value="MFS_1"/>
    <property type="match status" value="1"/>
</dbReference>
<sequence>MYQTAISIFSASYIFMQLPSTILMSKLQPHIFLPSCIVTWAIISGCTGATTNAAGLLVVRFCLGIVEAPFFPGSIYFLSCWYTKKELGVRMALLVSGLLLSNAFAGLISAGLLSGMNGVGGLAAWRWLFIIEGHATVVLGVVCFFVLPDYPGTTSWLSETEKVVAQARLVADAGTEDEGVLSEDTTTIWQGLSWAVQDYRTWLFACLQVATTASISFSNFFPTVLQQLGIKSSTTVLLLTAPPYLFTFTWAVSFAFDADKRQKRSPHAIISGLVAMAGTVCTVALPAEQRWPKYALTFVICAGRFGIYSKTYTWLSSTIVQPRIKRACAIGVANTCANTAALFSSYFWIDKFQPQFKQSWACVLGFQCLGMACILGLRYTLKRKNRQFDELDQRNLGVAGIEAEGRVLSADEKRAVNTGFRFIT</sequence>
<keyword evidence="2" id="KW-0813">Transport</keyword>
<dbReference type="SUPFAM" id="SSF103473">
    <property type="entry name" value="MFS general substrate transporter"/>
    <property type="match status" value="1"/>
</dbReference>
<feature type="transmembrane region" description="Helical" evidence="6">
    <location>
        <begin position="202"/>
        <end position="224"/>
    </location>
</feature>
<dbReference type="RefSeq" id="XP_046004813.1">
    <property type="nucleotide sequence ID" value="XM_046161632.1"/>
</dbReference>
<evidence type="ECO:0000256" key="3">
    <source>
        <dbReference type="ARBA" id="ARBA00022692"/>
    </source>
</evidence>
<feature type="transmembrane region" description="Helical" evidence="6">
    <location>
        <begin position="236"/>
        <end position="256"/>
    </location>
</feature>
<keyword evidence="5 6" id="KW-0472">Membrane</keyword>
<evidence type="ECO:0000313" key="7">
    <source>
        <dbReference type="EMBL" id="KAH7012548.1"/>
    </source>
</evidence>
<evidence type="ECO:0000313" key="8">
    <source>
        <dbReference type="Proteomes" id="UP000756346"/>
    </source>
</evidence>
<name>A0A9P9BIR1_9PEZI</name>
<dbReference type="PANTHER" id="PTHR43791:SF92">
    <property type="entry name" value="AGL026WP"/>
    <property type="match status" value="1"/>
</dbReference>
<reference evidence="7" key="1">
    <citation type="journal article" date="2021" name="Nat. Commun.">
        <title>Genetic determinants of endophytism in the Arabidopsis root mycobiome.</title>
        <authorList>
            <person name="Mesny F."/>
            <person name="Miyauchi S."/>
            <person name="Thiergart T."/>
            <person name="Pickel B."/>
            <person name="Atanasova L."/>
            <person name="Karlsson M."/>
            <person name="Huettel B."/>
            <person name="Barry K.W."/>
            <person name="Haridas S."/>
            <person name="Chen C."/>
            <person name="Bauer D."/>
            <person name="Andreopoulos W."/>
            <person name="Pangilinan J."/>
            <person name="LaButti K."/>
            <person name="Riley R."/>
            <person name="Lipzen A."/>
            <person name="Clum A."/>
            <person name="Drula E."/>
            <person name="Henrissat B."/>
            <person name="Kohler A."/>
            <person name="Grigoriev I.V."/>
            <person name="Martin F.M."/>
            <person name="Hacquard S."/>
        </authorList>
    </citation>
    <scope>NUCLEOTIDE SEQUENCE</scope>
    <source>
        <strain evidence="7">MPI-CAGE-CH-0230</strain>
    </source>
</reference>
<comment type="subcellular location">
    <subcellularLocation>
        <location evidence="1">Membrane</location>
        <topology evidence="1">Multi-pass membrane protein</topology>
    </subcellularLocation>
</comment>
<evidence type="ECO:0000256" key="4">
    <source>
        <dbReference type="ARBA" id="ARBA00022989"/>
    </source>
</evidence>
<feature type="transmembrane region" description="Helical" evidence="6">
    <location>
        <begin position="360"/>
        <end position="381"/>
    </location>
</feature>
<feature type="transmembrane region" description="Helical" evidence="6">
    <location>
        <begin position="327"/>
        <end position="348"/>
    </location>
</feature>
<accession>A0A9P9BIR1</accession>
<feature type="transmembrane region" description="Helical" evidence="6">
    <location>
        <begin position="268"/>
        <end position="287"/>
    </location>
</feature>
<keyword evidence="3 6" id="KW-0812">Transmembrane</keyword>
<keyword evidence="4 6" id="KW-1133">Transmembrane helix</keyword>
<organism evidence="7 8">
    <name type="scientific">Microdochium trichocladiopsis</name>
    <dbReference type="NCBI Taxonomy" id="1682393"/>
    <lineage>
        <taxon>Eukaryota</taxon>
        <taxon>Fungi</taxon>
        <taxon>Dikarya</taxon>
        <taxon>Ascomycota</taxon>
        <taxon>Pezizomycotina</taxon>
        <taxon>Sordariomycetes</taxon>
        <taxon>Xylariomycetidae</taxon>
        <taxon>Xylariales</taxon>
        <taxon>Microdochiaceae</taxon>
        <taxon>Microdochium</taxon>
    </lineage>
</organism>
<comment type="caution">
    <text evidence="7">The sequence shown here is derived from an EMBL/GenBank/DDBJ whole genome shotgun (WGS) entry which is preliminary data.</text>
</comment>
<dbReference type="PANTHER" id="PTHR43791">
    <property type="entry name" value="PERMEASE-RELATED"/>
    <property type="match status" value="1"/>
</dbReference>
<dbReference type="OrthoDB" id="2250022at2759"/>
<dbReference type="GO" id="GO:0022857">
    <property type="term" value="F:transmembrane transporter activity"/>
    <property type="evidence" value="ECO:0007669"/>
    <property type="project" value="InterPro"/>
</dbReference>
<dbReference type="EMBL" id="JAGTJQ010000014">
    <property type="protein sequence ID" value="KAH7012548.1"/>
    <property type="molecule type" value="Genomic_DNA"/>
</dbReference>
<protein>
    <submittedName>
        <fullName evidence="7">Major facilitator superfamily domain-containing protein</fullName>
    </submittedName>
</protein>
<feature type="transmembrane region" description="Helical" evidence="6">
    <location>
        <begin position="293"/>
        <end position="315"/>
    </location>
</feature>
<dbReference type="InterPro" id="IPR011701">
    <property type="entry name" value="MFS"/>
</dbReference>
<dbReference type="Gene3D" id="1.20.1250.20">
    <property type="entry name" value="MFS general substrate transporter like domains"/>
    <property type="match status" value="2"/>
</dbReference>
<evidence type="ECO:0000256" key="5">
    <source>
        <dbReference type="ARBA" id="ARBA00023136"/>
    </source>
</evidence>
<dbReference type="InterPro" id="IPR036259">
    <property type="entry name" value="MFS_trans_sf"/>
</dbReference>
<feature type="transmembrane region" description="Helical" evidence="6">
    <location>
        <begin position="57"/>
        <end position="79"/>
    </location>
</feature>
<dbReference type="Proteomes" id="UP000756346">
    <property type="component" value="Unassembled WGS sequence"/>
</dbReference>
<gene>
    <name evidence="7" type="ORF">B0I36DRAFT_399109</name>
</gene>
<dbReference type="FunFam" id="1.20.1250.20:FF:000057">
    <property type="entry name" value="MFS general substrate transporter"/>
    <property type="match status" value="1"/>
</dbReference>
<keyword evidence="8" id="KW-1185">Reference proteome</keyword>
<feature type="transmembrane region" description="Helical" evidence="6">
    <location>
        <begin position="91"/>
        <end position="113"/>
    </location>
</feature>
<proteinExistence type="predicted"/>
<dbReference type="GeneID" id="70191178"/>
<evidence type="ECO:0000256" key="2">
    <source>
        <dbReference type="ARBA" id="ARBA00022448"/>
    </source>
</evidence>